<dbReference type="Proteomes" id="UP000325672">
    <property type="component" value="Unassembled WGS sequence"/>
</dbReference>
<accession>A0A5N6T5U0</accession>
<feature type="transmembrane region" description="Helical" evidence="1">
    <location>
        <begin position="18"/>
        <end position="39"/>
    </location>
</feature>
<proteinExistence type="predicted"/>
<protein>
    <submittedName>
        <fullName evidence="2">Uncharacterized protein</fullName>
    </submittedName>
</protein>
<sequence>MVIINTKLQVTLGKDFSSLYWVCFCYFSFHFSLSILVRVTQSSNIDRQRWGILLERVKQIYIVLPL</sequence>
<keyword evidence="1" id="KW-1133">Transmembrane helix</keyword>
<evidence type="ECO:0000313" key="3">
    <source>
        <dbReference type="Proteomes" id="UP000325672"/>
    </source>
</evidence>
<keyword evidence="1" id="KW-0472">Membrane</keyword>
<dbReference type="GeneID" id="43637784"/>
<keyword evidence="3" id="KW-1185">Reference proteome</keyword>
<evidence type="ECO:0000313" key="2">
    <source>
        <dbReference type="EMBL" id="KAE8141683.1"/>
    </source>
</evidence>
<keyword evidence="1" id="KW-0812">Transmembrane</keyword>
<name>A0A5N6T5U0_ASPPS</name>
<dbReference type="AlphaFoldDB" id="A0A5N6T5U0"/>
<dbReference type="RefSeq" id="XP_031917746.1">
    <property type="nucleotide sequence ID" value="XM_032053574.1"/>
</dbReference>
<reference evidence="2 3" key="1">
    <citation type="submission" date="2019-04" db="EMBL/GenBank/DDBJ databases">
        <title>Friends and foes A comparative genomics study of 23 Aspergillus species from section Flavi.</title>
        <authorList>
            <consortium name="DOE Joint Genome Institute"/>
            <person name="Kjaerbolling I."/>
            <person name="Vesth T."/>
            <person name="Frisvad J.C."/>
            <person name="Nybo J.L."/>
            <person name="Theobald S."/>
            <person name="Kildgaard S."/>
            <person name="Isbrandt T."/>
            <person name="Kuo A."/>
            <person name="Sato A."/>
            <person name="Lyhne E.K."/>
            <person name="Kogle M.E."/>
            <person name="Wiebenga A."/>
            <person name="Kun R.S."/>
            <person name="Lubbers R.J."/>
            <person name="Makela M.R."/>
            <person name="Barry K."/>
            <person name="Chovatia M."/>
            <person name="Clum A."/>
            <person name="Daum C."/>
            <person name="Haridas S."/>
            <person name="He G."/>
            <person name="LaButti K."/>
            <person name="Lipzen A."/>
            <person name="Mondo S."/>
            <person name="Riley R."/>
            <person name="Salamov A."/>
            <person name="Simmons B.A."/>
            <person name="Magnuson J.K."/>
            <person name="Henrissat B."/>
            <person name="Mortensen U.H."/>
            <person name="Larsen T.O."/>
            <person name="Devries R.P."/>
            <person name="Grigoriev I.V."/>
            <person name="Machida M."/>
            <person name="Baker S.E."/>
            <person name="Andersen M.R."/>
        </authorList>
    </citation>
    <scope>NUCLEOTIDE SEQUENCE [LARGE SCALE GENOMIC DNA]</scope>
    <source>
        <strain evidence="2 3">CBS 117625</strain>
    </source>
</reference>
<gene>
    <name evidence="2" type="ORF">BDV38DRAFT_237338</name>
</gene>
<organism evidence="2 3">
    <name type="scientific">Aspergillus pseudotamarii</name>
    <dbReference type="NCBI Taxonomy" id="132259"/>
    <lineage>
        <taxon>Eukaryota</taxon>
        <taxon>Fungi</taxon>
        <taxon>Dikarya</taxon>
        <taxon>Ascomycota</taxon>
        <taxon>Pezizomycotina</taxon>
        <taxon>Eurotiomycetes</taxon>
        <taxon>Eurotiomycetidae</taxon>
        <taxon>Eurotiales</taxon>
        <taxon>Aspergillaceae</taxon>
        <taxon>Aspergillus</taxon>
        <taxon>Aspergillus subgen. Circumdati</taxon>
    </lineage>
</organism>
<evidence type="ECO:0000256" key="1">
    <source>
        <dbReference type="SAM" id="Phobius"/>
    </source>
</evidence>
<dbReference type="EMBL" id="ML743557">
    <property type="protein sequence ID" value="KAE8141683.1"/>
    <property type="molecule type" value="Genomic_DNA"/>
</dbReference>